<dbReference type="KEGG" id="surl:BI350_09575"/>
<proteinExistence type="predicted"/>
<dbReference type="GO" id="GO:0005524">
    <property type="term" value="F:ATP binding"/>
    <property type="evidence" value="ECO:0007669"/>
    <property type="project" value="InterPro"/>
</dbReference>
<evidence type="ECO:0000313" key="2">
    <source>
        <dbReference type="EMBL" id="AOV07754.1"/>
    </source>
</evidence>
<dbReference type="Pfam" id="PF00176">
    <property type="entry name" value="SNF2-rel_dom"/>
    <property type="match status" value="1"/>
</dbReference>
<dbReference type="EMBL" id="CP017560">
    <property type="protein sequence ID" value="AOV07754.1"/>
    <property type="molecule type" value="Genomic_DNA"/>
</dbReference>
<dbReference type="InterPro" id="IPR038718">
    <property type="entry name" value="SNF2-like_sf"/>
</dbReference>
<dbReference type="InterPro" id="IPR014001">
    <property type="entry name" value="Helicase_ATP-bd"/>
</dbReference>
<evidence type="ECO:0000313" key="3">
    <source>
        <dbReference type="Proteomes" id="UP000185746"/>
    </source>
</evidence>
<keyword evidence="3" id="KW-1185">Reference proteome</keyword>
<feature type="domain" description="Helicase ATP-binding" evidence="1">
    <location>
        <begin position="1"/>
        <end position="63"/>
    </location>
</feature>
<name>A0A1D8JGE0_9BACL</name>
<evidence type="ECO:0000259" key="1">
    <source>
        <dbReference type="PROSITE" id="PS51192"/>
    </source>
</evidence>
<dbReference type="SUPFAM" id="SSF52540">
    <property type="entry name" value="P-loop containing nucleoside triphosphate hydrolases"/>
    <property type="match status" value="1"/>
</dbReference>
<reference evidence="2 3" key="1">
    <citation type="submission" date="2016-09" db="EMBL/GenBank/DDBJ databases">
        <title>Complete genome sequence of the Lysinibacillus sphaericus LMG 22257, a specie of Bacillus with ureolytic activity that can effectively biodeposit calcium carbonate.</title>
        <authorList>
            <person name="Yan W."/>
        </authorList>
    </citation>
    <scope>NUCLEOTIDE SEQUENCE [LARGE SCALE GENOMIC DNA]</scope>
    <source>
        <strain evidence="2 3">LMG 22257</strain>
    </source>
</reference>
<dbReference type="AlphaFoldDB" id="A0A1D8JGE0"/>
<dbReference type="Proteomes" id="UP000185746">
    <property type="component" value="Chromosome"/>
</dbReference>
<dbReference type="InterPro" id="IPR000330">
    <property type="entry name" value="SNF2_N"/>
</dbReference>
<dbReference type="Gene3D" id="3.40.50.10810">
    <property type="entry name" value="Tandem AAA-ATPase domain"/>
    <property type="match status" value="1"/>
</dbReference>
<gene>
    <name evidence="2" type="ORF">BI350_09575</name>
</gene>
<protein>
    <recommendedName>
        <fullName evidence="1">Helicase ATP-binding domain-containing protein</fullName>
    </recommendedName>
</protein>
<accession>A0A1D8JGE0</accession>
<organism evidence="2 3">
    <name type="scientific">Sporosarcina ureilytica</name>
    <dbReference type="NCBI Taxonomy" id="298596"/>
    <lineage>
        <taxon>Bacteria</taxon>
        <taxon>Bacillati</taxon>
        <taxon>Bacillota</taxon>
        <taxon>Bacilli</taxon>
        <taxon>Bacillales</taxon>
        <taxon>Caryophanaceae</taxon>
        <taxon>Sporosarcina</taxon>
    </lineage>
</organism>
<sequence>MKSITINALIVDEAHYIKNPEAKRSKSVYQLASIADYALFMSGTPLENRLEEMKQLIAVLQPNIAEMLSNELHLLHPNEFKKTIAPVYLRRNRKEVLKELPELEIIPQWMDFGENEQERYERAVS</sequence>
<dbReference type="PROSITE" id="PS51192">
    <property type="entry name" value="HELICASE_ATP_BIND_1"/>
    <property type="match status" value="1"/>
</dbReference>
<dbReference type="InterPro" id="IPR027417">
    <property type="entry name" value="P-loop_NTPase"/>
</dbReference>
<dbReference type="PANTHER" id="PTHR10799">
    <property type="entry name" value="SNF2/RAD54 HELICASE FAMILY"/>
    <property type="match status" value="1"/>
</dbReference>